<dbReference type="OrthoDB" id="958254at2759"/>
<comment type="subcellular location">
    <subcellularLocation>
        <location evidence="1">Secreted</location>
    </subcellularLocation>
</comment>
<evidence type="ECO:0000256" key="3">
    <source>
        <dbReference type="ARBA" id="ARBA00022525"/>
    </source>
</evidence>
<comment type="similarity">
    <text evidence="2">Belongs to the GILT family.</text>
</comment>
<dbReference type="Pfam" id="PF03227">
    <property type="entry name" value="GILT"/>
    <property type="match status" value="1"/>
</dbReference>
<keyword evidence="3" id="KW-0964">Secreted</keyword>
<evidence type="ECO:0000256" key="4">
    <source>
        <dbReference type="ARBA" id="ARBA00022729"/>
    </source>
</evidence>
<dbReference type="GO" id="GO:0005576">
    <property type="term" value="C:extracellular region"/>
    <property type="evidence" value="ECO:0007669"/>
    <property type="project" value="UniProtKB-SubCell"/>
</dbReference>
<dbReference type="RefSeq" id="XP_021871420.1">
    <property type="nucleotide sequence ID" value="XM_022015853.1"/>
</dbReference>
<reference evidence="7 8" key="1">
    <citation type="submission" date="2017-03" db="EMBL/GenBank/DDBJ databases">
        <title>Widespread Adenine N6-methylation of Active Genes in Fungi.</title>
        <authorList>
            <consortium name="DOE Joint Genome Institute"/>
            <person name="Mondo S.J."/>
            <person name="Dannebaum R.O."/>
            <person name="Kuo R.C."/>
            <person name="Louie K.B."/>
            <person name="Bewick A.J."/>
            <person name="Labutti K."/>
            <person name="Haridas S."/>
            <person name="Kuo A."/>
            <person name="Salamov A."/>
            <person name="Ahrendt S.R."/>
            <person name="Lau R."/>
            <person name="Bowen B.P."/>
            <person name="Lipzen A."/>
            <person name="Sullivan W."/>
            <person name="Andreopoulos W.B."/>
            <person name="Clum A."/>
            <person name="Lindquist E."/>
            <person name="Daum C."/>
            <person name="Northen T.R."/>
            <person name="Ramamoorthy G."/>
            <person name="Schmitz R.J."/>
            <person name="Gryganskyi A."/>
            <person name="Culley D."/>
            <person name="Magnuson J."/>
            <person name="James T.Y."/>
            <person name="O'Malley M.A."/>
            <person name="Stajich J.E."/>
            <person name="Spatafora J.W."/>
            <person name="Visel A."/>
            <person name="Grigoriev I.V."/>
        </authorList>
    </citation>
    <scope>NUCLEOTIDE SEQUENCE [LARGE SCALE GENOMIC DNA]</scope>
    <source>
        <strain evidence="7 8">NRRL Y-17943</strain>
    </source>
</reference>
<organism evidence="7 8">
    <name type="scientific">Kockovaella imperatae</name>
    <dbReference type="NCBI Taxonomy" id="4999"/>
    <lineage>
        <taxon>Eukaryota</taxon>
        <taxon>Fungi</taxon>
        <taxon>Dikarya</taxon>
        <taxon>Basidiomycota</taxon>
        <taxon>Agaricomycotina</taxon>
        <taxon>Tremellomycetes</taxon>
        <taxon>Tremellales</taxon>
        <taxon>Cuniculitremaceae</taxon>
        <taxon>Kockovaella</taxon>
    </lineage>
</organism>
<keyword evidence="8" id="KW-1185">Reference proteome</keyword>
<dbReference type="InParanoid" id="A0A1Y1UH76"/>
<evidence type="ECO:0000313" key="7">
    <source>
        <dbReference type="EMBL" id="ORX37382.1"/>
    </source>
</evidence>
<comment type="caution">
    <text evidence="7">The sequence shown here is derived from an EMBL/GenBank/DDBJ whole genome shotgun (WGS) entry which is preliminary data.</text>
</comment>
<dbReference type="GeneID" id="33557662"/>
<evidence type="ECO:0000256" key="1">
    <source>
        <dbReference type="ARBA" id="ARBA00004613"/>
    </source>
</evidence>
<sequence length="255" mass="28170">MLLYGLLSSLSLVSALPSLWDTVQKPFSNALANPITHDPSRVNVTLYIMSRCSDSRICESVFEDVLRTKGIEDKINFGIQMVTQGRNESDPTGISCKHNTIECLGNAQHLCLFEHLPLQTFVAVLACENFESSFPGDIGSVAYTRHCAEASKVDWWQSGVGQCIQGKKAKKDDGKKATKKGILGKEAKELLQSNAEITWSRNITRACTIEIGSTLRTGGKRTCVVDDHIWTGCDDGHSAQDFVRVIEEEYKALQK</sequence>
<evidence type="ECO:0000256" key="2">
    <source>
        <dbReference type="ARBA" id="ARBA00005679"/>
    </source>
</evidence>
<accession>A0A1Y1UH76</accession>
<evidence type="ECO:0000256" key="5">
    <source>
        <dbReference type="ARBA" id="ARBA00023180"/>
    </source>
</evidence>
<dbReference type="PANTHER" id="PTHR13234:SF8">
    <property type="entry name" value="GAMMA-INTERFERON-INDUCIBLE LYSOSOMAL THIOL REDUCTASE"/>
    <property type="match status" value="1"/>
</dbReference>
<dbReference type="InterPro" id="IPR004911">
    <property type="entry name" value="Interferon-induced_GILT"/>
</dbReference>
<feature type="signal peptide" evidence="6">
    <location>
        <begin position="1"/>
        <end position="15"/>
    </location>
</feature>
<dbReference type="PANTHER" id="PTHR13234">
    <property type="entry name" value="GAMMA-INTERFERON INDUCIBLE LYSOSOMAL THIOL REDUCTASE GILT"/>
    <property type="match status" value="1"/>
</dbReference>
<dbReference type="GO" id="GO:0016671">
    <property type="term" value="F:oxidoreductase activity, acting on a sulfur group of donors, disulfide as acceptor"/>
    <property type="evidence" value="ECO:0007669"/>
    <property type="project" value="InterPro"/>
</dbReference>
<gene>
    <name evidence="7" type="ORF">BD324DRAFT_625933</name>
</gene>
<name>A0A1Y1UH76_9TREE</name>
<dbReference type="AlphaFoldDB" id="A0A1Y1UH76"/>
<protein>
    <recommendedName>
        <fullName evidence="9">Gamma interferon inducible lysosomal thiol reductase-domain-containing protein</fullName>
    </recommendedName>
</protein>
<keyword evidence="5" id="KW-0325">Glycoprotein</keyword>
<dbReference type="EMBL" id="NBSH01000006">
    <property type="protein sequence ID" value="ORX37382.1"/>
    <property type="molecule type" value="Genomic_DNA"/>
</dbReference>
<evidence type="ECO:0000313" key="8">
    <source>
        <dbReference type="Proteomes" id="UP000193218"/>
    </source>
</evidence>
<proteinExistence type="inferred from homology"/>
<evidence type="ECO:0000256" key="6">
    <source>
        <dbReference type="SAM" id="SignalP"/>
    </source>
</evidence>
<dbReference type="STRING" id="4999.A0A1Y1UH76"/>
<feature type="chain" id="PRO_5012575878" description="Gamma interferon inducible lysosomal thiol reductase-domain-containing protein" evidence="6">
    <location>
        <begin position="16"/>
        <end position="255"/>
    </location>
</feature>
<dbReference type="Proteomes" id="UP000193218">
    <property type="component" value="Unassembled WGS sequence"/>
</dbReference>
<keyword evidence="4 6" id="KW-0732">Signal</keyword>
<evidence type="ECO:0008006" key="9">
    <source>
        <dbReference type="Google" id="ProtNLM"/>
    </source>
</evidence>